<dbReference type="Proteomes" id="UP000429607">
    <property type="component" value="Unassembled WGS sequence"/>
</dbReference>
<protein>
    <submittedName>
        <fullName evidence="3">Uncharacterized protein</fullName>
    </submittedName>
</protein>
<gene>
    <name evidence="2" type="ORF">PR001_g29277</name>
    <name evidence="1" type="ORF">PR002_g29331</name>
    <name evidence="3" type="ORF">PR003_g29097</name>
</gene>
<reference evidence="3 5" key="1">
    <citation type="submission" date="2018-08" db="EMBL/GenBank/DDBJ databases">
        <title>Genomic investigation of the strawberry pathogen Phytophthora fragariae indicates pathogenicity is determined by transcriptional variation in three key races.</title>
        <authorList>
            <person name="Adams T.M."/>
            <person name="Armitage A.D."/>
            <person name="Sobczyk M.K."/>
            <person name="Bates H.J."/>
            <person name="Dunwell J.M."/>
            <person name="Nellist C.F."/>
            <person name="Harrison R.J."/>
        </authorList>
    </citation>
    <scope>NUCLEOTIDE SEQUENCE [LARGE SCALE GENOMIC DNA]</scope>
    <source>
        <strain evidence="2 4">SCRP249</strain>
        <strain evidence="1 6">SCRP324</strain>
        <strain evidence="3 5">SCRP333</strain>
    </source>
</reference>
<evidence type="ECO:0000313" key="4">
    <source>
        <dbReference type="Proteomes" id="UP000429607"/>
    </source>
</evidence>
<dbReference type="EMBL" id="QXFU01005721">
    <property type="protein sequence ID" value="KAE8963291.1"/>
    <property type="molecule type" value="Genomic_DNA"/>
</dbReference>
<evidence type="ECO:0000313" key="5">
    <source>
        <dbReference type="Proteomes" id="UP000434957"/>
    </source>
</evidence>
<dbReference type="Proteomes" id="UP000435112">
    <property type="component" value="Unassembled WGS sequence"/>
</dbReference>
<dbReference type="Proteomes" id="UP000434957">
    <property type="component" value="Unassembled WGS sequence"/>
</dbReference>
<evidence type="ECO:0000313" key="1">
    <source>
        <dbReference type="EMBL" id="KAE8963291.1"/>
    </source>
</evidence>
<name>A0A6A4BK92_9STRA</name>
<sequence>MWRIVSTACLPWSSSARRFFSGATRRRRPSFFSFSASHACAYTPSLSSTERRASLV</sequence>
<dbReference type="AlphaFoldDB" id="A0A6A4BK92"/>
<comment type="caution">
    <text evidence="3">The sequence shown here is derived from an EMBL/GenBank/DDBJ whole genome shotgun (WGS) entry which is preliminary data.</text>
</comment>
<dbReference type="EMBL" id="QXFV01005750">
    <property type="protein sequence ID" value="KAE8963748.1"/>
    <property type="molecule type" value="Genomic_DNA"/>
</dbReference>
<evidence type="ECO:0000313" key="3">
    <source>
        <dbReference type="EMBL" id="KAE9276317.1"/>
    </source>
</evidence>
<evidence type="ECO:0000313" key="2">
    <source>
        <dbReference type="EMBL" id="KAE8963748.1"/>
    </source>
</evidence>
<evidence type="ECO:0000313" key="6">
    <source>
        <dbReference type="Proteomes" id="UP000435112"/>
    </source>
</evidence>
<accession>A0A6A4BK92</accession>
<proteinExistence type="predicted"/>
<keyword evidence="5" id="KW-1185">Reference proteome</keyword>
<organism evidence="3 5">
    <name type="scientific">Phytophthora rubi</name>
    <dbReference type="NCBI Taxonomy" id="129364"/>
    <lineage>
        <taxon>Eukaryota</taxon>
        <taxon>Sar</taxon>
        <taxon>Stramenopiles</taxon>
        <taxon>Oomycota</taxon>
        <taxon>Peronosporomycetes</taxon>
        <taxon>Peronosporales</taxon>
        <taxon>Peronosporaceae</taxon>
        <taxon>Phytophthora</taxon>
    </lineage>
</organism>
<dbReference type="EMBL" id="QXFT01004707">
    <property type="protein sequence ID" value="KAE9276317.1"/>
    <property type="molecule type" value="Genomic_DNA"/>
</dbReference>